<dbReference type="OrthoDB" id="9879710at2"/>
<comment type="caution">
    <text evidence="2">The sequence shown here is derived from an EMBL/GenBank/DDBJ whole genome shotgun (WGS) entry which is preliminary data.</text>
</comment>
<keyword evidence="1" id="KW-0472">Membrane</keyword>
<keyword evidence="1" id="KW-0812">Transmembrane</keyword>
<feature type="transmembrane region" description="Helical" evidence="1">
    <location>
        <begin position="56"/>
        <end position="78"/>
    </location>
</feature>
<evidence type="ECO:0000313" key="2">
    <source>
        <dbReference type="EMBL" id="RED26321.1"/>
    </source>
</evidence>
<accession>A0A3D9FZB6</accession>
<keyword evidence="3" id="KW-1185">Reference proteome</keyword>
<protein>
    <submittedName>
        <fullName evidence="2">Uncharacterized protein</fullName>
    </submittedName>
</protein>
<organism evidence="2 3">
    <name type="scientific">Flavobacterium cutihirudinis</name>
    <dbReference type="NCBI Taxonomy" id="1265740"/>
    <lineage>
        <taxon>Bacteria</taxon>
        <taxon>Pseudomonadati</taxon>
        <taxon>Bacteroidota</taxon>
        <taxon>Flavobacteriia</taxon>
        <taxon>Flavobacteriales</taxon>
        <taxon>Flavobacteriaceae</taxon>
        <taxon>Flavobacterium</taxon>
    </lineage>
</organism>
<gene>
    <name evidence="2" type="ORF">BD847_0238</name>
</gene>
<evidence type="ECO:0000313" key="3">
    <source>
        <dbReference type="Proteomes" id="UP000257004"/>
    </source>
</evidence>
<dbReference type="Proteomes" id="UP000257004">
    <property type="component" value="Unassembled WGS sequence"/>
</dbReference>
<reference evidence="2 3" key="1">
    <citation type="submission" date="2018-07" db="EMBL/GenBank/DDBJ databases">
        <title>Genomic Encyclopedia of Archaeal and Bacterial Type Strains, Phase II (KMG-II): from individual species to whole genera.</title>
        <authorList>
            <person name="Goeker M."/>
        </authorList>
    </citation>
    <scope>NUCLEOTIDE SEQUENCE [LARGE SCALE GENOMIC DNA]</scope>
    <source>
        <strain evidence="2 3">DSM 25795</strain>
    </source>
</reference>
<name>A0A3D9FZB6_9FLAO</name>
<dbReference type="RefSeq" id="WP_147298486.1">
    <property type="nucleotide sequence ID" value="NZ_QRDQ01000007.1"/>
</dbReference>
<evidence type="ECO:0000256" key="1">
    <source>
        <dbReference type="SAM" id="Phobius"/>
    </source>
</evidence>
<proteinExistence type="predicted"/>
<keyword evidence="1" id="KW-1133">Transmembrane helix</keyword>
<feature type="transmembrane region" description="Helical" evidence="1">
    <location>
        <begin position="124"/>
        <end position="145"/>
    </location>
</feature>
<sequence length="209" mass="24110">MTEARLKELRNYYEKLIEHKLDTQKEYQKIIMGLSGGALTISMTFSDNIVSSQGTFFNFILIIGWGLLFLTILLQVYYNRLVTSSTSNLILKLEEVLSEKGEDNDEIFDIYLIKIRELEFVNKISTLMMCFGLLSISIFFSLNFLSKNKNFESSTNRKDVNTINKSSNNIPPISIENNPIFINNNGKIDTTIIKKIIYRKPKPKKPCQQ</sequence>
<dbReference type="AlphaFoldDB" id="A0A3D9FZB6"/>
<dbReference type="EMBL" id="QRDQ01000007">
    <property type="protein sequence ID" value="RED26321.1"/>
    <property type="molecule type" value="Genomic_DNA"/>
</dbReference>